<proteinExistence type="predicted"/>
<keyword evidence="2" id="KW-1185">Reference proteome</keyword>
<name>A0A368FHR5_ANCCA</name>
<dbReference type="EMBL" id="JOJR01001581">
    <property type="protein sequence ID" value="RCN30355.1"/>
    <property type="molecule type" value="Genomic_DNA"/>
</dbReference>
<dbReference type="Proteomes" id="UP000252519">
    <property type="component" value="Unassembled WGS sequence"/>
</dbReference>
<evidence type="ECO:0000313" key="1">
    <source>
        <dbReference type="EMBL" id="RCN30355.1"/>
    </source>
</evidence>
<accession>A0A368FHR5</accession>
<dbReference type="AlphaFoldDB" id="A0A368FHR5"/>
<gene>
    <name evidence="1" type="ORF">ANCCAN_23867</name>
</gene>
<organism evidence="1 2">
    <name type="scientific">Ancylostoma caninum</name>
    <name type="common">Dog hookworm</name>
    <dbReference type="NCBI Taxonomy" id="29170"/>
    <lineage>
        <taxon>Eukaryota</taxon>
        <taxon>Metazoa</taxon>
        <taxon>Ecdysozoa</taxon>
        <taxon>Nematoda</taxon>
        <taxon>Chromadorea</taxon>
        <taxon>Rhabditida</taxon>
        <taxon>Rhabditina</taxon>
        <taxon>Rhabditomorpha</taxon>
        <taxon>Strongyloidea</taxon>
        <taxon>Ancylostomatidae</taxon>
        <taxon>Ancylostomatinae</taxon>
        <taxon>Ancylostoma</taxon>
    </lineage>
</organism>
<protein>
    <submittedName>
        <fullName evidence="1">Uncharacterized protein</fullName>
    </submittedName>
</protein>
<comment type="caution">
    <text evidence="1">The sequence shown here is derived from an EMBL/GenBank/DDBJ whole genome shotgun (WGS) entry which is preliminary data.</text>
</comment>
<evidence type="ECO:0000313" key="2">
    <source>
        <dbReference type="Proteomes" id="UP000252519"/>
    </source>
</evidence>
<reference evidence="1 2" key="1">
    <citation type="submission" date="2014-10" db="EMBL/GenBank/DDBJ databases">
        <title>Draft genome of the hookworm Ancylostoma caninum.</title>
        <authorList>
            <person name="Mitreva M."/>
        </authorList>
    </citation>
    <scope>NUCLEOTIDE SEQUENCE [LARGE SCALE GENOMIC DNA]</scope>
    <source>
        <strain evidence="1 2">Baltimore</strain>
    </source>
</reference>
<sequence>MEPAHVMDVKRFSGEACSKAGTTSAVLITTVTLPMVGAF</sequence>